<keyword evidence="3" id="KW-0732">Signal</keyword>
<reference evidence="4" key="1">
    <citation type="submission" date="2021-10" db="EMBL/GenBank/DDBJ databases">
        <authorList>
            <person name="Piombo E."/>
        </authorList>
    </citation>
    <scope>NUCLEOTIDE SEQUENCE</scope>
</reference>
<dbReference type="PANTHER" id="PTHR34002:SF10">
    <property type="entry name" value="PUTATIVE-RELATED"/>
    <property type="match status" value="1"/>
</dbReference>
<evidence type="ECO:0000256" key="1">
    <source>
        <dbReference type="ARBA" id="ARBA00005519"/>
    </source>
</evidence>
<dbReference type="OrthoDB" id="89349at2759"/>
<evidence type="ECO:0000313" key="5">
    <source>
        <dbReference type="Proteomes" id="UP000775872"/>
    </source>
</evidence>
<proteinExistence type="inferred from homology"/>
<keyword evidence="2" id="KW-0119">Carbohydrate metabolism</keyword>
<dbReference type="SUPFAM" id="SSF49899">
    <property type="entry name" value="Concanavalin A-like lectins/glucanases"/>
    <property type="match status" value="1"/>
</dbReference>
<dbReference type="InterPro" id="IPR013319">
    <property type="entry name" value="GH11/12"/>
</dbReference>
<dbReference type="Gene3D" id="2.60.120.180">
    <property type="match status" value="1"/>
</dbReference>
<dbReference type="InterPro" id="IPR002594">
    <property type="entry name" value="GH12"/>
</dbReference>
<dbReference type="GO" id="GO:0008810">
    <property type="term" value="F:cellulase activity"/>
    <property type="evidence" value="ECO:0007669"/>
    <property type="project" value="InterPro"/>
</dbReference>
<dbReference type="PANTHER" id="PTHR34002">
    <property type="entry name" value="BLR1656 PROTEIN"/>
    <property type="match status" value="1"/>
</dbReference>
<evidence type="ECO:0000256" key="3">
    <source>
        <dbReference type="SAM" id="SignalP"/>
    </source>
</evidence>
<organism evidence="4 5">
    <name type="scientific">Clonostachys solani</name>
    <dbReference type="NCBI Taxonomy" id="160281"/>
    <lineage>
        <taxon>Eukaryota</taxon>
        <taxon>Fungi</taxon>
        <taxon>Dikarya</taxon>
        <taxon>Ascomycota</taxon>
        <taxon>Pezizomycotina</taxon>
        <taxon>Sordariomycetes</taxon>
        <taxon>Hypocreomycetidae</taxon>
        <taxon>Hypocreales</taxon>
        <taxon>Bionectriaceae</taxon>
        <taxon>Clonostachys</taxon>
    </lineage>
</organism>
<gene>
    <name evidence="4" type="ORF">CSOL1703_00006977</name>
</gene>
<keyword evidence="2" id="KW-0326">Glycosidase</keyword>
<keyword evidence="2" id="KW-0624">Polysaccharide degradation</keyword>
<protein>
    <submittedName>
        <fullName evidence="4">Uncharacterized protein</fullName>
    </submittedName>
</protein>
<name>A0A9P0EQG9_9HYPO</name>
<evidence type="ECO:0000313" key="4">
    <source>
        <dbReference type="EMBL" id="CAH0057204.1"/>
    </source>
</evidence>
<keyword evidence="5" id="KW-1185">Reference proteome</keyword>
<dbReference type="GO" id="GO:0000272">
    <property type="term" value="P:polysaccharide catabolic process"/>
    <property type="evidence" value="ECO:0007669"/>
    <property type="project" value="UniProtKB-KW"/>
</dbReference>
<comment type="caution">
    <text evidence="4">The sequence shown here is derived from an EMBL/GenBank/DDBJ whole genome shotgun (WGS) entry which is preliminary data.</text>
</comment>
<comment type="similarity">
    <text evidence="1 2">Belongs to the glycosyl hydrolase 12 (cellulase H) family.</text>
</comment>
<dbReference type="AlphaFoldDB" id="A0A9P0EQG9"/>
<accession>A0A9P0EQG9</accession>
<dbReference type="Pfam" id="PF01670">
    <property type="entry name" value="Glyco_hydro_12"/>
    <property type="match status" value="1"/>
</dbReference>
<feature type="signal peptide" evidence="3">
    <location>
        <begin position="1"/>
        <end position="19"/>
    </location>
</feature>
<dbReference type="InterPro" id="IPR013320">
    <property type="entry name" value="ConA-like_dom_sf"/>
</dbReference>
<sequence length="276" mass="30434">MLLNAFLLLTFGTLSSAQAGPWSQCGGFSQCLQAPPSPTPTSTSVTPSQPTPVASLCDQYAYYNAGDYSFNNNLWGMNTATSGSQCTYYYGPAGRSGVAWASDWHWVGGKDTVKSYSYANRAFQRKRISEINHLPTTVRWSYNITDIRGNVAYDIFTHKNIDHFHSDGELAVFGGVWPITESGAPVAKVTLAGRTWNLYTGWNTAWTPPMRVYSFLPANGDLSSFSGDVIEFFQYLTKAHAFPAATQYMLMYQFGSEPFTGGPARFNVSLFEADVQ</sequence>
<keyword evidence="2" id="KW-0378">Hydrolase</keyword>
<feature type="chain" id="PRO_5040183646" evidence="3">
    <location>
        <begin position="20"/>
        <end position="276"/>
    </location>
</feature>
<dbReference type="Proteomes" id="UP000775872">
    <property type="component" value="Unassembled WGS sequence"/>
</dbReference>
<evidence type="ECO:0000256" key="2">
    <source>
        <dbReference type="RuleBase" id="RU361163"/>
    </source>
</evidence>
<dbReference type="EMBL" id="CABFOC020000074">
    <property type="protein sequence ID" value="CAH0057204.1"/>
    <property type="molecule type" value="Genomic_DNA"/>
</dbReference>